<dbReference type="HOGENOM" id="CLU_1825955_0_0_1"/>
<reference evidence="1 2" key="1">
    <citation type="journal article" date="2012" name="BMC Genomics">
        <title>Comparative genomics of the white-rot fungi, Phanerochaete carnosa and P. chrysosporium, to elucidate the genetic basis of the distinct wood types they colonize.</title>
        <authorList>
            <person name="Suzuki H."/>
            <person name="MacDonald J."/>
            <person name="Syed K."/>
            <person name="Salamov A."/>
            <person name="Hori C."/>
            <person name="Aerts A."/>
            <person name="Henrissat B."/>
            <person name="Wiebenga A."/>
            <person name="vanKuyk P.A."/>
            <person name="Barry K."/>
            <person name="Lindquist E."/>
            <person name="LaButti K."/>
            <person name="Lapidus A."/>
            <person name="Lucas S."/>
            <person name="Coutinho P."/>
            <person name="Gong Y."/>
            <person name="Samejima M."/>
            <person name="Mahadevan R."/>
            <person name="Abou-Zaid M."/>
            <person name="de Vries R.P."/>
            <person name="Igarashi K."/>
            <person name="Yadav J.S."/>
            <person name="Grigoriev I.V."/>
            <person name="Master E.R."/>
        </authorList>
    </citation>
    <scope>NUCLEOTIDE SEQUENCE [LARGE SCALE GENOMIC DNA]</scope>
    <source>
        <strain evidence="1 2">HHB-10118-sp</strain>
    </source>
</reference>
<dbReference type="RefSeq" id="XP_007392795.1">
    <property type="nucleotide sequence ID" value="XM_007392733.1"/>
</dbReference>
<protein>
    <submittedName>
        <fullName evidence="1">Uncharacterized protein</fullName>
    </submittedName>
</protein>
<sequence>MLVRYAWNTLAKVDVAQRYGTLLPILVRGVQVLLIAQACDVRRSEGEPARLPGYLPRFLQTLQHADRSTHLERKHGAHAEVVMPSIQDMSSLCILLQRVLEIDVPESEVYDECKTIARTMKDECEALLSQIQAAPSGVVSS</sequence>
<proteinExistence type="predicted"/>
<dbReference type="InParanoid" id="K5W0U3"/>
<dbReference type="AlphaFoldDB" id="K5W0U3"/>
<name>K5W0U3_PHACS</name>
<evidence type="ECO:0000313" key="1">
    <source>
        <dbReference type="EMBL" id="EKM57443.1"/>
    </source>
</evidence>
<dbReference type="OrthoDB" id="10497834at2759"/>
<dbReference type="GeneID" id="18915122"/>
<keyword evidence="2" id="KW-1185">Reference proteome</keyword>
<evidence type="ECO:0000313" key="2">
    <source>
        <dbReference type="Proteomes" id="UP000008370"/>
    </source>
</evidence>
<accession>K5W0U3</accession>
<dbReference type="KEGG" id="pco:PHACADRAFT_251102"/>
<dbReference type="EMBL" id="JH930470">
    <property type="protein sequence ID" value="EKM57443.1"/>
    <property type="molecule type" value="Genomic_DNA"/>
</dbReference>
<gene>
    <name evidence="1" type="ORF">PHACADRAFT_251102</name>
</gene>
<organism evidence="1 2">
    <name type="scientific">Phanerochaete carnosa (strain HHB-10118-sp)</name>
    <name type="common">White-rot fungus</name>
    <name type="synonym">Peniophora carnosa</name>
    <dbReference type="NCBI Taxonomy" id="650164"/>
    <lineage>
        <taxon>Eukaryota</taxon>
        <taxon>Fungi</taxon>
        <taxon>Dikarya</taxon>
        <taxon>Basidiomycota</taxon>
        <taxon>Agaricomycotina</taxon>
        <taxon>Agaricomycetes</taxon>
        <taxon>Polyporales</taxon>
        <taxon>Phanerochaetaceae</taxon>
        <taxon>Phanerochaete</taxon>
    </lineage>
</organism>
<dbReference type="Proteomes" id="UP000008370">
    <property type="component" value="Unassembled WGS sequence"/>
</dbReference>